<accession>A0ABD2LUE7</accession>
<evidence type="ECO:0000313" key="3">
    <source>
        <dbReference type="Proteomes" id="UP001620626"/>
    </source>
</evidence>
<feature type="transmembrane region" description="Helical" evidence="1">
    <location>
        <begin position="121"/>
        <end position="139"/>
    </location>
</feature>
<comment type="caution">
    <text evidence="2">The sequence shown here is derived from an EMBL/GenBank/DDBJ whole genome shotgun (WGS) entry which is preliminary data.</text>
</comment>
<feature type="transmembrane region" description="Helical" evidence="1">
    <location>
        <begin position="170"/>
        <end position="190"/>
    </location>
</feature>
<feature type="transmembrane region" description="Helical" evidence="1">
    <location>
        <begin position="220"/>
        <end position="239"/>
    </location>
</feature>
<evidence type="ECO:0000313" key="2">
    <source>
        <dbReference type="EMBL" id="KAL3118867.1"/>
    </source>
</evidence>
<sequence>MSGSYFVLAEFILAVIFHSVAIVQIFIILRSNVRKNISLFFTALFGNSFCAALLLLPYEIYSIIVWRPTEGALYDGATLFFIALPAHLLLSTIPMSVFFMTIDRICIILFELNYGSRIKRVLKRSFFCALSVGILFNFIEILSAMPVPTKTECEIFGCILGTSVQLYLGWRAFCAILNTISGILFFVVLYRSNRKMASTTKMLNNAGQLQIRRANRVNNLLTSVAIVSELFISFLPHFLPFVCERVFGAGSSLGTGPLSELMNSFEVLLFSSIYSYKFLARNNASVHGTGGTLQQQQQSYRMETNYSRQNVGRTRSDRVVPMAPGQPQPAQILIRQVTPVENVNGRPRTSMARY</sequence>
<keyword evidence="1" id="KW-0812">Transmembrane</keyword>
<dbReference type="AlphaFoldDB" id="A0ABD2LUE7"/>
<reference evidence="2 3" key="1">
    <citation type="submission" date="2024-10" db="EMBL/GenBank/DDBJ databases">
        <authorList>
            <person name="Kim D."/>
        </authorList>
    </citation>
    <scope>NUCLEOTIDE SEQUENCE [LARGE SCALE GENOMIC DNA]</scope>
    <source>
        <strain evidence="2">BH-2024</strain>
    </source>
</reference>
<name>A0ABD2LUE7_9BILA</name>
<keyword evidence="3" id="KW-1185">Reference proteome</keyword>
<protein>
    <recommendedName>
        <fullName evidence="4">G-protein coupled receptors family 1 profile domain-containing protein</fullName>
    </recommendedName>
</protein>
<dbReference type="Gene3D" id="1.20.1070.10">
    <property type="entry name" value="Rhodopsin 7-helix transmembrane proteins"/>
    <property type="match status" value="1"/>
</dbReference>
<keyword evidence="1" id="KW-1133">Transmembrane helix</keyword>
<dbReference type="Proteomes" id="UP001620626">
    <property type="component" value="Unassembled WGS sequence"/>
</dbReference>
<evidence type="ECO:0000256" key="1">
    <source>
        <dbReference type="SAM" id="Phobius"/>
    </source>
</evidence>
<feature type="transmembrane region" description="Helical" evidence="1">
    <location>
        <begin position="6"/>
        <end position="27"/>
    </location>
</feature>
<dbReference type="EMBL" id="JBICBT010000261">
    <property type="protein sequence ID" value="KAL3118867.1"/>
    <property type="molecule type" value="Genomic_DNA"/>
</dbReference>
<feature type="transmembrane region" description="Helical" evidence="1">
    <location>
        <begin position="39"/>
        <end position="58"/>
    </location>
</feature>
<feature type="transmembrane region" description="Helical" evidence="1">
    <location>
        <begin position="78"/>
        <end position="100"/>
    </location>
</feature>
<keyword evidence="1" id="KW-0472">Membrane</keyword>
<organism evidence="2 3">
    <name type="scientific">Heterodera trifolii</name>
    <dbReference type="NCBI Taxonomy" id="157864"/>
    <lineage>
        <taxon>Eukaryota</taxon>
        <taxon>Metazoa</taxon>
        <taxon>Ecdysozoa</taxon>
        <taxon>Nematoda</taxon>
        <taxon>Chromadorea</taxon>
        <taxon>Rhabditida</taxon>
        <taxon>Tylenchina</taxon>
        <taxon>Tylenchomorpha</taxon>
        <taxon>Tylenchoidea</taxon>
        <taxon>Heteroderidae</taxon>
        <taxon>Heteroderinae</taxon>
        <taxon>Heterodera</taxon>
    </lineage>
</organism>
<evidence type="ECO:0008006" key="4">
    <source>
        <dbReference type="Google" id="ProtNLM"/>
    </source>
</evidence>
<proteinExistence type="predicted"/>
<gene>
    <name evidence="2" type="ORF">niasHT_008214</name>
</gene>